<sequence length="117" mass="12956">MIERALANDMTPLSSTIDAFATRITAAITKLRRDVDQLKFTEMSMIFGTMEITEMLIDSEVPPATTRDEEKLGVDKKSSYERLTEVEEAMIDSALQISLRDTTMDGSSVTDTPGMNA</sequence>
<organism evidence="1 2">
    <name type="scientific">Solanum commersonii</name>
    <name type="common">Commerson's wild potato</name>
    <name type="synonym">Commerson's nightshade</name>
    <dbReference type="NCBI Taxonomy" id="4109"/>
    <lineage>
        <taxon>Eukaryota</taxon>
        <taxon>Viridiplantae</taxon>
        <taxon>Streptophyta</taxon>
        <taxon>Embryophyta</taxon>
        <taxon>Tracheophyta</taxon>
        <taxon>Spermatophyta</taxon>
        <taxon>Magnoliopsida</taxon>
        <taxon>eudicotyledons</taxon>
        <taxon>Gunneridae</taxon>
        <taxon>Pentapetalae</taxon>
        <taxon>asterids</taxon>
        <taxon>lamiids</taxon>
        <taxon>Solanales</taxon>
        <taxon>Solanaceae</taxon>
        <taxon>Solanoideae</taxon>
        <taxon>Solaneae</taxon>
        <taxon>Solanum</taxon>
    </lineage>
</organism>
<gene>
    <name evidence="1" type="ORF">H5410_056914</name>
</gene>
<dbReference type="EMBL" id="JACXVP010000011">
    <property type="protein sequence ID" value="KAG5576780.1"/>
    <property type="molecule type" value="Genomic_DNA"/>
</dbReference>
<name>A0A9J5WNM5_SOLCO</name>
<evidence type="ECO:0000313" key="1">
    <source>
        <dbReference type="EMBL" id="KAG5576780.1"/>
    </source>
</evidence>
<comment type="caution">
    <text evidence="1">The sequence shown here is derived from an EMBL/GenBank/DDBJ whole genome shotgun (WGS) entry which is preliminary data.</text>
</comment>
<keyword evidence="2" id="KW-1185">Reference proteome</keyword>
<proteinExistence type="predicted"/>
<dbReference type="Proteomes" id="UP000824120">
    <property type="component" value="Chromosome 11"/>
</dbReference>
<evidence type="ECO:0008006" key="3">
    <source>
        <dbReference type="Google" id="ProtNLM"/>
    </source>
</evidence>
<protein>
    <recommendedName>
        <fullName evidence="3">Polyprotein protein</fullName>
    </recommendedName>
</protein>
<evidence type="ECO:0000313" key="2">
    <source>
        <dbReference type="Proteomes" id="UP000824120"/>
    </source>
</evidence>
<dbReference type="AlphaFoldDB" id="A0A9J5WNM5"/>
<dbReference type="OrthoDB" id="1327708at2759"/>
<accession>A0A9J5WNM5</accession>
<reference evidence="1 2" key="1">
    <citation type="submission" date="2020-09" db="EMBL/GenBank/DDBJ databases">
        <title>De no assembly of potato wild relative species, Solanum commersonii.</title>
        <authorList>
            <person name="Cho K."/>
        </authorList>
    </citation>
    <scope>NUCLEOTIDE SEQUENCE [LARGE SCALE GENOMIC DNA]</scope>
    <source>
        <strain evidence="1">LZ3.2</strain>
        <tissue evidence="1">Leaf</tissue>
    </source>
</reference>